<name>A0A382EXT9_9ZZZZ</name>
<protein>
    <submittedName>
        <fullName evidence="1">Uncharacterized protein</fullName>
    </submittedName>
</protein>
<dbReference type="EMBL" id="UINC01046923">
    <property type="protein sequence ID" value="SVB55540.1"/>
    <property type="molecule type" value="Genomic_DNA"/>
</dbReference>
<reference evidence="1" key="1">
    <citation type="submission" date="2018-05" db="EMBL/GenBank/DDBJ databases">
        <authorList>
            <person name="Lanie J.A."/>
            <person name="Ng W.-L."/>
            <person name="Kazmierczak K.M."/>
            <person name="Andrzejewski T.M."/>
            <person name="Davidsen T.M."/>
            <person name="Wayne K.J."/>
            <person name="Tettelin H."/>
            <person name="Glass J.I."/>
            <person name="Rusch D."/>
            <person name="Podicherti R."/>
            <person name="Tsui H.-C.T."/>
            <person name="Winkler M.E."/>
        </authorList>
    </citation>
    <scope>NUCLEOTIDE SEQUENCE</scope>
</reference>
<feature type="non-terminal residue" evidence="1">
    <location>
        <position position="1"/>
    </location>
</feature>
<sequence>QNYMTGLWSLIQTDYSTDMLCEWWVQRNDRLDGL</sequence>
<organism evidence="1">
    <name type="scientific">marine metagenome</name>
    <dbReference type="NCBI Taxonomy" id="408172"/>
    <lineage>
        <taxon>unclassified sequences</taxon>
        <taxon>metagenomes</taxon>
        <taxon>ecological metagenomes</taxon>
    </lineage>
</organism>
<evidence type="ECO:0000313" key="1">
    <source>
        <dbReference type="EMBL" id="SVB55540.1"/>
    </source>
</evidence>
<gene>
    <name evidence="1" type="ORF">METZ01_LOCUS208394</name>
</gene>
<proteinExistence type="predicted"/>
<accession>A0A382EXT9</accession>
<dbReference type="AlphaFoldDB" id="A0A382EXT9"/>